<name>A0ABW5RIP5_9MICO</name>
<dbReference type="Gene3D" id="3.90.550.10">
    <property type="entry name" value="Spore Coat Polysaccharide Biosynthesis Protein SpsA, Chain A"/>
    <property type="match status" value="1"/>
</dbReference>
<evidence type="ECO:0000256" key="2">
    <source>
        <dbReference type="ARBA" id="ARBA00022676"/>
    </source>
</evidence>
<keyword evidence="3" id="KW-0808">Transferase</keyword>
<comment type="similarity">
    <text evidence="1">Belongs to the glycosyltransferase 2 family.</text>
</comment>
<dbReference type="InterPro" id="IPR001173">
    <property type="entry name" value="Glyco_trans_2-like"/>
</dbReference>
<reference evidence="6" key="1">
    <citation type="journal article" date="2019" name="Int. J. Syst. Evol. Microbiol.">
        <title>The Global Catalogue of Microorganisms (GCM) 10K type strain sequencing project: providing services to taxonomists for standard genome sequencing and annotation.</title>
        <authorList>
            <consortium name="The Broad Institute Genomics Platform"/>
            <consortium name="The Broad Institute Genome Sequencing Center for Infectious Disease"/>
            <person name="Wu L."/>
            <person name="Ma J."/>
        </authorList>
    </citation>
    <scope>NUCLEOTIDE SEQUENCE [LARGE SCALE GENOMIC DNA]</scope>
    <source>
        <strain evidence="6">TISTR 1511</strain>
    </source>
</reference>
<dbReference type="Proteomes" id="UP001597453">
    <property type="component" value="Unassembled WGS sequence"/>
</dbReference>
<feature type="domain" description="Glycosyltransferase 2-like" evidence="4">
    <location>
        <begin position="26"/>
        <end position="188"/>
    </location>
</feature>
<evidence type="ECO:0000256" key="3">
    <source>
        <dbReference type="ARBA" id="ARBA00022679"/>
    </source>
</evidence>
<dbReference type="RefSeq" id="WP_306301616.1">
    <property type="nucleotide sequence ID" value="NZ_JBHUNF010000002.1"/>
</dbReference>
<keyword evidence="2" id="KW-0328">Glycosyltransferase</keyword>
<protein>
    <submittedName>
        <fullName evidence="5">Polyprenol monophosphomannose synthase</fullName>
    </submittedName>
</protein>
<evidence type="ECO:0000256" key="1">
    <source>
        <dbReference type="ARBA" id="ARBA00006739"/>
    </source>
</evidence>
<dbReference type="CDD" id="cd06442">
    <property type="entry name" value="DPM1_like"/>
    <property type="match status" value="1"/>
</dbReference>
<proteinExistence type="inferred from homology"/>
<accession>A0ABW5RIP5</accession>
<dbReference type="PANTHER" id="PTHR43398">
    <property type="entry name" value="DOLICHOL-PHOSPHATE MANNOSYLTRANSFERASE SUBUNIT 1"/>
    <property type="match status" value="1"/>
</dbReference>
<dbReference type="SUPFAM" id="SSF53448">
    <property type="entry name" value="Nucleotide-diphospho-sugar transferases"/>
    <property type="match status" value="1"/>
</dbReference>
<dbReference type="InterPro" id="IPR039528">
    <property type="entry name" value="DPM1-like"/>
</dbReference>
<sequence>MENLNTSIKGKHALPAMDGNPHDVLVVIPTYNERENIEHIVNLALDSTKRVHVLVVDDGSPDGTGDLADAMAARNPRIHVMHRTGKQGLASAYLQGFEWGQAQGYTYLMEFDADGSHPAAKIPELIAQLDAGAELVLGSRWVPGGATENWPLSRQLLSRMAALYCRIWLNSGIRDITAGFRGYRADTLKTFDLSRIGAAGYCFQIEMAWMYERAGLPVVEVPITFVERVHGNSKMSGNIIIEALWRVAAWGIGYRSRGIQHVVTGK</sequence>
<evidence type="ECO:0000313" key="6">
    <source>
        <dbReference type="Proteomes" id="UP001597453"/>
    </source>
</evidence>
<dbReference type="Pfam" id="PF00535">
    <property type="entry name" value="Glycos_transf_2"/>
    <property type="match status" value="1"/>
</dbReference>
<gene>
    <name evidence="5" type="ORF">ACFSUQ_04855</name>
</gene>
<dbReference type="InterPro" id="IPR029044">
    <property type="entry name" value="Nucleotide-diphossugar_trans"/>
</dbReference>
<evidence type="ECO:0000313" key="5">
    <source>
        <dbReference type="EMBL" id="MFD2674630.1"/>
    </source>
</evidence>
<evidence type="ECO:0000259" key="4">
    <source>
        <dbReference type="Pfam" id="PF00535"/>
    </source>
</evidence>
<comment type="caution">
    <text evidence="5">The sequence shown here is derived from an EMBL/GenBank/DDBJ whole genome shotgun (WGS) entry which is preliminary data.</text>
</comment>
<keyword evidence="6" id="KW-1185">Reference proteome</keyword>
<organism evidence="5 6">
    <name type="scientific">Gulosibacter bifidus</name>
    <dbReference type="NCBI Taxonomy" id="272239"/>
    <lineage>
        <taxon>Bacteria</taxon>
        <taxon>Bacillati</taxon>
        <taxon>Actinomycetota</taxon>
        <taxon>Actinomycetes</taxon>
        <taxon>Micrococcales</taxon>
        <taxon>Microbacteriaceae</taxon>
        <taxon>Gulosibacter</taxon>
    </lineage>
</organism>
<dbReference type="EMBL" id="JBHUNF010000002">
    <property type="protein sequence ID" value="MFD2674630.1"/>
    <property type="molecule type" value="Genomic_DNA"/>
</dbReference>
<dbReference type="PANTHER" id="PTHR43398:SF1">
    <property type="entry name" value="DOLICHOL-PHOSPHATE MANNOSYLTRANSFERASE SUBUNIT 1"/>
    <property type="match status" value="1"/>
</dbReference>